<reference evidence="1 2" key="1">
    <citation type="submission" date="2014-04" db="EMBL/GenBank/DDBJ databases">
        <title>Evolutionary Origins and Diversification of the Mycorrhizal Mutualists.</title>
        <authorList>
            <consortium name="DOE Joint Genome Institute"/>
            <consortium name="Mycorrhizal Genomics Consortium"/>
            <person name="Kohler A."/>
            <person name="Kuo A."/>
            <person name="Nagy L.G."/>
            <person name="Floudas D."/>
            <person name="Copeland A."/>
            <person name="Barry K.W."/>
            <person name="Cichocki N."/>
            <person name="Veneault-Fourrey C."/>
            <person name="LaButti K."/>
            <person name="Lindquist E.A."/>
            <person name="Lipzen A."/>
            <person name="Lundell T."/>
            <person name="Morin E."/>
            <person name="Murat C."/>
            <person name="Riley R."/>
            <person name="Ohm R."/>
            <person name="Sun H."/>
            <person name="Tunlid A."/>
            <person name="Henrissat B."/>
            <person name="Grigoriev I.V."/>
            <person name="Hibbett D.S."/>
            <person name="Martin F."/>
        </authorList>
    </citation>
    <scope>NUCLEOTIDE SEQUENCE [LARGE SCALE GENOMIC DNA]</scope>
    <source>
        <strain evidence="1 2">Koide BX008</strain>
    </source>
</reference>
<dbReference type="HOGENOM" id="CLU_2440382_0_0_1"/>
<sequence length="90" mass="10428">MNLQAPKDLKDTPEDYVYFLPLLFMDLADFPIWDQTLVQTDLKDISPEHFPIWGETLGYDRGLSHFSLPPEFSEQGVLIPTAEGYAYRVY</sequence>
<protein>
    <submittedName>
        <fullName evidence="1">Uncharacterized protein</fullName>
    </submittedName>
</protein>
<organism evidence="1 2">
    <name type="scientific">Amanita muscaria (strain Koide BX008)</name>
    <dbReference type="NCBI Taxonomy" id="946122"/>
    <lineage>
        <taxon>Eukaryota</taxon>
        <taxon>Fungi</taxon>
        <taxon>Dikarya</taxon>
        <taxon>Basidiomycota</taxon>
        <taxon>Agaricomycotina</taxon>
        <taxon>Agaricomycetes</taxon>
        <taxon>Agaricomycetidae</taxon>
        <taxon>Agaricales</taxon>
        <taxon>Pluteineae</taxon>
        <taxon>Amanitaceae</taxon>
        <taxon>Amanita</taxon>
    </lineage>
</organism>
<evidence type="ECO:0000313" key="1">
    <source>
        <dbReference type="EMBL" id="KIL61689.1"/>
    </source>
</evidence>
<dbReference type="InParanoid" id="A0A0C2T540"/>
<dbReference type="AlphaFoldDB" id="A0A0C2T540"/>
<keyword evidence="2" id="KW-1185">Reference proteome</keyword>
<dbReference type="Proteomes" id="UP000054549">
    <property type="component" value="Unassembled WGS sequence"/>
</dbReference>
<gene>
    <name evidence="1" type="ORF">M378DRAFT_13372</name>
</gene>
<name>A0A0C2T540_AMAMK</name>
<accession>A0A0C2T540</accession>
<proteinExistence type="predicted"/>
<dbReference type="EMBL" id="KN818281">
    <property type="protein sequence ID" value="KIL61689.1"/>
    <property type="molecule type" value="Genomic_DNA"/>
</dbReference>
<evidence type="ECO:0000313" key="2">
    <source>
        <dbReference type="Proteomes" id="UP000054549"/>
    </source>
</evidence>